<evidence type="ECO:0000313" key="3">
    <source>
        <dbReference type="Proteomes" id="UP000007264"/>
    </source>
</evidence>
<dbReference type="AlphaFoldDB" id="I0YZG8"/>
<name>I0YZG8_COCSC</name>
<evidence type="ECO:0000313" key="2">
    <source>
        <dbReference type="EMBL" id="EIE23787.1"/>
    </source>
</evidence>
<gene>
    <name evidence="2" type="ORF">COCSUDRAFT_63310</name>
</gene>
<protein>
    <submittedName>
        <fullName evidence="2">Uncharacterized protein</fullName>
    </submittedName>
</protein>
<feature type="region of interest" description="Disordered" evidence="1">
    <location>
        <begin position="34"/>
        <end position="130"/>
    </location>
</feature>
<dbReference type="GeneID" id="17041779"/>
<dbReference type="KEGG" id="csl:COCSUDRAFT_63310"/>
<organism evidence="2 3">
    <name type="scientific">Coccomyxa subellipsoidea (strain C-169)</name>
    <name type="common">Green microalga</name>
    <dbReference type="NCBI Taxonomy" id="574566"/>
    <lineage>
        <taxon>Eukaryota</taxon>
        <taxon>Viridiplantae</taxon>
        <taxon>Chlorophyta</taxon>
        <taxon>core chlorophytes</taxon>
        <taxon>Trebouxiophyceae</taxon>
        <taxon>Trebouxiophyceae incertae sedis</taxon>
        <taxon>Coccomyxaceae</taxon>
        <taxon>Coccomyxa</taxon>
        <taxon>Coccomyxa subellipsoidea</taxon>
    </lineage>
</organism>
<proteinExistence type="predicted"/>
<dbReference type="RefSeq" id="XP_005648331.1">
    <property type="nucleotide sequence ID" value="XM_005648274.1"/>
</dbReference>
<evidence type="ECO:0000256" key="1">
    <source>
        <dbReference type="SAM" id="MobiDB-lite"/>
    </source>
</evidence>
<feature type="compositionally biased region" description="Polar residues" evidence="1">
    <location>
        <begin position="166"/>
        <end position="178"/>
    </location>
</feature>
<feature type="compositionally biased region" description="Polar residues" evidence="1">
    <location>
        <begin position="334"/>
        <end position="344"/>
    </location>
</feature>
<feature type="compositionally biased region" description="Polar residues" evidence="1">
    <location>
        <begin position="218"/>
        <end position="233"/>
    </location>
</feature>
<feature type="compositionally biased region" description="Polar residues" evidence="1">
    <location>
        <begin position="68"/>
        <end position="77"/>
    </location>
</feature>
<accession>I0YZG8</accession>
<feature type="compositionally biased region" description="Polar residues" evidence="1">
    <location>
        <begin position="121"/>
        <end position="130"/>
    </location>
</feature>
<reference evidence="2 3" key="1">
    <citation type="journal article" date="2012" name="Genome Biol.">
        <title>The genome of the polar eukaryotic microalga coccomyxa subellipsoidea reveals traits of cold adaptation.</title>
        <authorList>
            <person name="Blanc G."/>
            <person name="Agarkova I."/>
            <person name="Grimwood J."/>
            <person name="Kuo A."/>
            <person name="Brueggeman A."/>
            <person name="Dunigan D."/>
            <person name="Gurnon J."/>
            <person name="Ladunga I."/>
            <person name="Lindquist E."/>
            <person name="Lucas S."/>
            <person name="Pangilinan J."/>
            <person name="Proschold T."/>
            <person name="Salamov A."/>
            <person name="Schmutz J."/>
            <person name="Weeks D."/>
            <person name="Yamada T."/>
            <person name="Claverie J.M."/>
            <person name="Grigoriev I."/>
            <person name="Van Etten J."/>
            <person name="Lomsadze A."/>
            <person name="Borodovsky M."/>
        </authorList>
    </citation>
    <scope>NUCLEOTIDE SEQUENCE [LARGE SCALE GENOMIC DNA]</scope>
    <source>
        <strain evidence="2 3">C-169</strain>
    </source>
</reference>
<dbReference type="EMBL" id="AGSI01000007">
    <property type="protein sequence ID" value="EIE23787.1"/>
    <property type="molecule type" value="Genomic_DNA"/>
</dbReference>
<sequence length="509" mass="53557">MNHPDVVTIEEERSDVMGLLESAWFGLEQSLVNEQHKSSAVPTASRLGGCASARDSPADQGGPLGGKHSSSSPNTPLSDRLLSHSEASASEASPRNSRPAFRPPAAERPSSPPAQVLSGVSLATSPSGSLSDASITLCLPGMRDLSSFHGRVPSNYVLAVSGSATAPTRTYSQEMQTKPQEDRECEHPQRRPSALTSAFAAAAAQRSSEQRRRPMSLLSMQLRDSSRATSQTESRCDSPGRPSMQGLPPRIPGRPAFWLSASAGAQPPLLAAAAADDERAPQPIPARWQPHAAPAVAAAARSSRLSVAASAPAPGRTAFAVSLLASSPAGRDGSSGSLVRSLSDTAPSSTPCSPAPPPLCSKRSHQQEHRAVHRWLESLPGRAAGAGSRVASPASCHPFPFPIISPLLDRQRRRSIGCASEPCVAVEINVGTEDGACHVVCAGCSPLGRHAAQPGLLRPRWGHLLRTRTCPEPLPSAELPGQDGCVKKQVLGSWAERKFVHRPRGDVWF</sequence>
<comment type="caution">
    <text evidence="2">The sequence shown here is derived from an EMBL/GenBank/DDBJ whole genome shotgun (WGS) entry which is preliminary data.</text>
</comment>
<feature type="compositionally biased region" description="Low complexity" evidence="1">
    <location>
        <begin position="84"/>
        <end position="109"/>
    </location>
</feature>
<dbReference type="OrthoDB" id="10607765at2759"/>
<feature type="compositionally biased region" description="Basic and acidic residues" evidence="1">
    <location>
        <begin position="179"/>
        <end position="189"/>
    </location>
</feature>
<feature type="compositionally biased region" description="Low complexity" evidence="1">
    <location>
        <begin position="193"/>
        <end position="207"/>
    </location>
</feature>
<dbReference type="Proteomes" id="UP000007264">
    <property type="component" value="Unassembled WGS sequence"/>
</dbReference>
<feature type="region of interest" description="Disordered" evidence="1">
    <location>
        <begin position="166"/>
        <end position="248"/>
    </location>
</feature>
<feature type="region of interest" description="Disordered" evidence="1">
    <location>
        <begin position="327"/>
        <end position="367"/>
    </location>
</feature>
<keyword evidence="3" id="KW-1185">Reference proteome</keyword>